<evidence type="ECO:0000259" key="14">
    <source>
        <dbReference type="PROSITE" id="PS50851"/>
    </source>
</evidence>
<dbReference type="Gene3D" id="1.10.287.560">
    <property type="entry name" value="Histidine kinase CheA-like, homodimeric domain"/>
    <property type="match status" value="1"/>
</dbReference>
<name>A0AAU9D980_9FUSO</name>
<dbReference type="Gene3D" id="1.20.120.160">
    <property type="entry name" value="HPT domain"/>
    <property type="match status" value="1"/>
</dbReference>
<accession>A0AAU9D980</accession>
<feature type="domain" description="HPt" evidence="15">
    <location>
        <begin position="3"/>
        <end position="107"/>
    </location>
</feature>
<dbReference type="AlphaFoldDB" id="A0AAU9D980"/>
<evidence type="ECO:0000256" key="3">
    <source>
        <dbReference type="ARBA" id="ARBA00021495"/>
    </source>
</evidence>
<keyword evidence="17" id="KW-1185">Reference proteome</keyword>
<dbReference type="InterPro" id="IPR004105">
    <property type="entry name" value="CheA-like_dim"/>
</dbReference>
<dbReference type="SUPFAM" id="SSF55874">
    <property type="entry name" value="ATPase domain of HSP90 chaperone/DNA topoisomerase II/histidine kinase"/>
    <property type="match status" value="1"/>
</dbReference>
<dbReference type="Gene3D" id="2.30.30.40">
    <property type="entry name" value="SH3 Domains"/>
    <property type="match status" value="1"/>
</dbReference>
<dbReference type="RefSeq" id="WP_307905086.1">
    <property type="nucleotide sequence ID" value="NZ_AP027059.1"/>
</dbReference>
<evidence type="ECO:0000256" key="12">
    <source>
        <dbReference type="PROSITE-ProRule" id="PRU00110"/>
    </source>
</evidence>
<dbReference type="InterPro" id="IPR008207">
    <property type="entry name" value="Sig_transdc_His_kin_Hpt_dom"/>
</dbReference>
<dbReference type="PANTHER" id="PTHR43395:SF10">
    <property type="entry name" value="CHEMOTAXIS PROTEIN CHEA"/>
    <property type="match status" value="1"/>
</dbReference>
<keyword evidence="6" id="KW-0808">Transferase</keyword>
<evidence type="ECO:0000256" key="4">
    <source>
        <dbReference type="ARBA" id="ARBA00022500"/>
    </source>
</evidence>
<dbReference type="SMART" id="SM00260">
    <property type="entry name" value="CheW"/>
    <property type="match status" value="1"/>
</dbReference>
<dbReference type="InterPro" id="IPR036097">
    <property type="entry name" value="HisK_dim/P_sf"/>
</dbReference>
<dbReference type="PANTHER" id="PTHR43395">
    <property type="entry name" value="SENSOR HISTIDINE KINASE CHEA"/>
    <property type="match status" value="1"/>
</dbReference>
<dbReference type="InterPro" id="IPR036890">
    <property type="entry name" value="HATPase_C_sf"/>
</dbReference>
<evidence type="ECO:0000256" key="6">
    <source>
        <dbReference type="ARBA" id="ARBA00022679"/>
    </source>
</evidence>
<organism evidence="16 17">
    <name type="scientific">Haliovirga abyssi</name>
    <dbReference type="NCBI Taxonomy" id="2996794"/>
    <lineage>
        <taxon>Bacteria</taxon>
        <taxon>Fusobacteriati</taxon>
        <taxon>Fusobacteriota</taxon>
        <taxon>Fusobacteriia</taxon>
        <taxon>Fusobacteriales</taxon>
        <taxon>Haliovirgaceae</taxon>
        <taxon>Haliovirga</taxon>
    </lineage>
</organism>
<evidence type="ECO:0000313" key="17">
    <source>
        <dbReference type="Proteomes" id="UP001321582"/>
    </source>
</evidence>
<proteinExistence type="predicted"/>
<dbReference type="EMBL" id="AP027059">
    <property type="protein sequence ID" value="BDU50151.1"/>
    <property type="molecule type" value="Genomic_DNA"/>
</dbReference>
<dbReference type="Pfam" id="PF01584">
    <property type="entry name" value="CheW"/>
    <property type="match status" value="1"/>
</dbReference>
<dbReference type="InterPro" id="IPR051315">
    <property type="entry name" value="Bact_Chemotaxis_CheA"/>
</dbReference>
<dbReference type="Pfam" id="PF02895">
    <property type="entry name" value="H-kinase_dim"/>
    <property type="match status" value="1"/>
</dbReference>
<feature type="domain" description="Histidine kinase" evidence="13">
    <location>
        <begin position="189"/>
        <end position="439"/>
    </location>
</feature>
<evidence type="ECO:0000256" key="2">
    <source>
        <dbReference type="ARBA" id="ARBA00012438"/>
    </source>
</evidence>
<dbReference type="GO" id="GO:0005737">
    <property type="term" value="C:cytoplasm"/>
    <property type="evidence" value="ECO:0007669"/>
    <property type="project" value="InterPro"/>
</dbReference>
<gene>
    <name evidence="16" type="primary">cheA64H</name>
    <name evidence="16" type="ORF">HLVA_07200</name>
</gene>
<evidence type="ECO:0000256" key="11">
    <source>
        <dbReference type="ARBA" id="ARBA00035100"/>
    </source>
</evidence>
<dbReference type="Pfam" id="PF02518">
    <property type="entry name" value="HATPase_c"/>
    <property type="match status" value="1"/>
</dbReference>
<keyword evidence="9" id="KW-0067">ATP-binding</keyword>
<dbReference type="SMART" id="SM01231">
    <property type="entry name" value="H-kinase_dim"/>
    <property type="match status" value="1"/>
</dbReference>
<evidence type="ECO:0000256" key="10">
    <source>
        <dbReference type="ARBA" id="ARBA00023012"/>
    </source>
</evidence>
<keyword evidence="10" id="KW-0902">Two-component regulatory system</keyword>
<dbReference type="InterPro" id="IPR036641">
    <property type="entry name" value="HPT_dom_sf"/>
</dbReference>
<evidence type="ECO:0000259" key="15">
    <source>
        <dbReference type="PROSITE" id="PS50894"/>
    </source>
</evidence>
<dbReference type="SUPFAM" id="SSF50341">
    <property type="entry name" value="CheW-like"/>
    <property type="match status" value="1"/>
</dbReference>
<dbReference type="InterPro" id="IPR037006">
    <property type="entry name" value="CheA-like_homodim_sf"/>
</dbReference>
<dbReference type="InterPro" id="IPR036061">
    <property type="entry name" value="CheW-like_dom_sf"/>
</dbReference>
<dbReference type="PROSITE" id="PS50109">
    <property type="entry name" value="HIS_KIN"/>
    <property type="match status" value="1"/>
</dbReference>
<dbReference type="GO" id="GO:0006935">
    <property type="term" value="P:chemotaxis"/>
    <property type="evidence" value="ECO:0007669"/>
    <property type="project" value="UniProtKB-KW"/>
</dbReference>
<dbReference type="CDD" id="cd00088">
    <property type="entry name" value="HPT"/>
    <property type="match status" value="1"/>
</dbReference>
<feature type="domain" description="CheW-like" evidence="14">
    <location>
        <begin position="441"/>
        <end position="575"/>
    </location>
</feature>
<evidence type="ECO:0000256" key="7">
    <source>
        <dbReference type="ARBA" id="ARBA00022741"/>
    </source>
</evidence>
<keyword evidence="7" id="KW-0547">Nucleotide-binding</keyword>
<reference evidence="16 17" key="1">
    <citation type="submission" date="2022-11" db="EMBL/GenBank/DDBJ databases">
        <title>Haliovirga abyssi gen. nov., sp. nov., a mesophilic fermentative bacterium isolated from the Iheya North hydrothermal field and the proposal of Haliovirgaceae fam. nov.</title>
        <authorList>
            <person name="Miyazaki U."/>
            <person name="Tame A."/>
            <person name="Miyazaki J."/>
            <person name="Takai K."/>
            <person name="Sawayama S."/>
            <person name="Kitajima M."/>
            <person name="Okamoto A."/>
            <person name="Nakagawa S."/>
        </authorList>
    </citation>
    <scope>NUCLEOTIDE SEQUENCE [LARGE SCALE GENOMIC DNA]</scope>
    <source>
        <strain evidence="16 17">IC12</strain>
    </source>
</reference>
<protein>
    <recommendedName>
        <fullName evidence="3">Chemotaxis protein CheA</fullName>
        <ecNumber evidence="2">2.7.13.3</ecNumber>
    </recommendedName>
</protein>
<dbReference type="InterPro" id="IPR005467">
    <property type="entry name" value="His_kinase_dom"/>
</dbReference>
<dbReference type="FunFam" id="3.30.565.10:FF:000016">
    <property type="entry name" value="Chemotaxis protein CheA, putative"/>
    <property type="match status" value="1"/>
</dbReference>
<dbReference type="SMART" id="SM00073">
    <property type="entry name" value="HPT"/>
    <property type="match status" value="1"/>
</dbReference>
<dbReference type="GO" id="GO:0005524">
    <property type="term" value="F:ATP binding"/>
    <property type="evidence" value="ECO:0007669"/>
    <property type="project" value="UniProtKB-KW"/>
</dbReference>
<dbReference type="InterPro" id="IPR002545">
    <property type="entry name" value="CheW-lke_dom"/>
</dbReference>
<dbReference type="Proteomes" id="UP001321582">
    <property type="component" value="Chromosome"/>
</dbReference>
<keyword evidence="5 12" id="KW-0597">Phosphoprotein</keyword>
<evidence type="ECO:0000256" key="1">
    <source>
        <dbReference type="ARBA" id="ARBA00000085"/>
    </source>
</evidence>
<keyword evidence="4" id="KW-0145">Chemotaxis</keyword>
<evidence type="ECO:0000256" key="8">
    <source>
        <dbReference type="ARBA" id="ARBA00022777"/>
    </source>
</evidence>
<dbReference type="KEGG" id="haby:HLVA_07200"/>
<dbReference type="SMART" id="SM00387">
    <property type="entry name" value="HATPase_c"/>
    <property type="match status" value="1"/>
</dbReference>
<evidence type="ECO:0000313" key="16">
    <source>
        <dbReference type="EMBL" id="BDU50151.1"/>
    </source>
</evidence>
<dbReference type="PROSITE" id="PS50894">
    <property type="entry name" value="HPT"/>
    <property type="match status" value="1"/>
</dbReference>
<dbReference type="SUPFAM" id="SSF47226">
    <property type="entry name" value="Histidine-containing phosphotransfer domain, HPT domain"/>
    <property type="match status" value="1"/>
</dbReference>
<sequence>MDENFDMSQFRGDFIEEANEIIEKLDKELLELEKAPKDYELINSIFRSIHTLKGSSAFLNFTVMGELAHKMESLLDKLRNKEMFVDEKIINILLEGIDKIKLMINDIMNNGNGEQNIDEVLKKIIELTEKKVVKENSKEENIERSIDTKIDKILENYNQENIEEIKIKNSQKITSIEKEKNIGEEKKKIESHLIRVDTRKIDDIMNLVGELVTGRNRLLQIGSKFKSEELNENSNFISRLTTELQGSVMKMRMIPLEKVFNKFPRVVRDLSNKLNKKVEFEVSGQDTELDRVVSEEIYEPLVHMIRNALDHGIETPEERMANGKVATGLISINAKQEDNFVFIDIKDDGKGINSDIIRKKALEKGILTQKKIDNMGKYDIINLIFHPGFSTAEEITDISGRGVGMDVVKTSIGKLGGIVDVITEEGKGTTFRVRLPLTLAIMPVLIIGISDKKYAIPLNNVIETRRINKNEIQTISGEQLIFLREKTLNIVYLSSVFNIEEFEREEEKINLVIIGFGEKRVGLVIDEMLGKQEIVIKPLGKYLNNVSGISGTAILGDGNIIMILDSSLIVNKGKSNVKMKKIKYKNIKNNGKD</sequence>
<dbReference type="EC" id="2.7.13.3" evidence="2"/>
<dbReference type="InterPro" id="IPR004358">
    <property type="entry name" value="Sig_transdc_His_kin-like_C"/>
</dbReference>
<evidence type="ECO:0000256" key="9">
    <source>
        <dbReference type="ARBA" id="ARBA00022840"/>
    </source>
</evidence>
<dbReference type="PRINTS" id="PR00344">
    <property type="entry name" value="BCTRLSENSOR"/>
</dbReference>
<evidence type="ECO:0000256" key="5">
    <source>
        <dbReference type="ARBA" id="ARBA00022553"/>
    </source>
</evidence>
<feature type="modified residue" description="Phosphohistidine" evidence="12">
    <location>
        <position position="50"/>
    </location>
</feature>
<dbReference type="Pfam" id="PF01627">
    <property type="entry name" value="Hpt"/>
    <property type="match status" value="1"/>
</dbReference>
<dbReference type="CDD" id="cd00731">
    <property type="entry name" value="CheA_reg"/>
    <property type="match status" value="1"/>
</dbReference>
<comment type="catalytic activity">
    <reaction evidence="1">
        <text>ATP + protein L-histidine = ADP + protein N-phospho-L-histidine.</text>
        <dbReference type="EC" id="2.7.13.3"/>
    </reaction>
</comment>
<keyword evidence="8" id="KW-0418">Kinase</keyword>
<dbReference type="InterPro" id="IPR003594">
    <property type="entry name" value="HATPase_dom"/>
</dbReference>
<dbReference type="SUPFAM" id="SSF47384">
    <property type="entry name" value="Homodimeric domain of signal transducing histidine kinase"/>
    <property type="match status" value="1"/>
</dbReference>
<dbReference type="Gene3D" id="3.30.565.10">
    <property type="entry name" value="Histidine kinase-like ATPase, C-terminal domain"/>
    <property type="match status" value="1"/>
</dbReference>
<dbReference type="GO" id="GO:0000155">
    <property type="term" value="F:phosphorelay sensor kinase activity"/>
    <property type="evidence" value="ECO:0007669"/>
    <property type="project" value="InterPro"/>
</dbReference>
<dbReference type="CDD" id="cd16916">
    <property type="entry name" value="HATPase_CheA-like"/>
    <property type="match status" value="1"/>
</dbReference>
<comment type="function">
    <text evidence="11">Involved in the transmission of sensory signals from the chemoreceptors to the flagellar motors. CheA is autophosphorylated; it can transfer its phosphate group to either CheB or CheY.</text>
</comment>
<dbReference type="PROSITE" id="PS50851">
    <property type="entry name" value="CHEW"/>
    <property type="match status" value="1"/>
</dbReference>
<evidence type="ECO:0000259" key="13">
    <source>
        <dbReference type="PROSITE" id="PS50109"/>
    </source>
</evidence>